<sequence length="81" mass="8316">TTTTTIRSSPAIAVGNTNAVKQEPSSLSSSLNNNNPLVPPPTPIFATFDSLPPLDSLSSFGIVDEDSNDTNSGVGNNSNDP</sequence>
<reference evidence="2" key="1">
    <citation type="submission" date="2021-02" db="EMBL/GenBank/DDBJ databases">
        <authorList>
            <person name="Nowell W R."/>
        </authorList>
    </citation>
    <scope>NUCLEOTIDE SEQUENCE</scope>
</reference>
<dbReference type="Proteomes" id="UP000681720">
    <property type="component" value="Unassembled WGS sequence"/>
</dbReference>
<dbReference type="EMBL" id="CAJOBJ010115709">
    <property type="protein sequence ID" value="CAF4652426.1"/>
    <property type="molecule type" value="Genomic_DNA"/>
</dbReference>
<protein>
    <submittedName>
        <fullName evidence="2">Uncharacterized protein</fullName>
    </submittedName>
</protein>
<evidence type="ECO:0000313" key="2">
    <source>
        <dbReference type="EMBL" id="CAF4652426.1"/>
    </source>
</evidence>
<feature type="non-terminal residue" evidence="2">
    <location>
        <position position="1"/>
    </location>
</feature>
<evidence type="ECO:0000313" key="3">
    <source>
        <dbReference type="Proteomes" id="UP000681720"/>
    </source>
</evidence>
<feature type="non-terminal residue" evidence="2">
    <location>
        <position position="81"/>
    </location>
</feature>
<feature type="compositionally biased region" description="Polar residues" evidence="1">
    <location>
        <begin position="69"/>
        <end position="81"/>
    </location>
</feature>
<dbReference type="AlphaFoldDB" id="A0A8S2ZQW2"/>
<comment type="caution">
    <text evidence="2">The sequence shown here is derived from an EMBL/GenBank/DDBJ whole genome shotgun (WGS) entry which is preliminary data.</text>
</comment>
<accession>A0A8S2ZQW2</accession>
<evidence type="ECO:0000256" key="1">
    <source>
        <dbReference type="SAM" id="MobiDB-lite"/>
    </source>
</evidence>
<name>A0A8S2ZQW2_9BILA</name>
<feature type="region of interest" description="Disordered" evidence="1">
    <location>
        <begin position="18"/>
        <end position="41"/>
    </location>
</feature>
<organism evidence="2 3">
    <name type="scientific">Rotaria magnacalcarata</name>
    <dbReference type="NCBI Taxonomy" id="392030"/>
    <lineage>
        <taxon>Eukaryota</taxon>
        <taxon>Metazoa</taxon>
        <taxon>Spiralia</taxon>
        <taxon>Gnathifera</taxon>
        <taxon>Rotifera</taxon>
        <taxon>Eurotatoria</taxon>
        <taxon>Bdelloidea</taxon>
        <taxon>Philodinida</taxon>
        <taxon>Philodinidae</taxon>
        <taxon>Rotaria</taxon>
    </lineage>
</organism>
<feature type="region of interest" description="Disordered" evidence="1">
    <location>
        <begin position="59"/>
        <end position="81"/>
    </location>
</feature>
<proteinExistence type="predicted"/>
<gene>
    <name evidence="2" type="ORF">GIL414_LOCUS41117</name>
</gene>
<feature type="compositionally biased region" description="Low complexity" evidence="1">
    <location>
        <begin position="24"/>
        <end position="36"/>
    </location>
</feature>